<gene>
    <name evidence="1" type="ORF">Amac_041490</name>
</gene>
<reference evidence="1 2" key="1">
    <citation type="submission" date="2019-10" db="EMBL/GenBank/DDBJ databases">
        <title>Whole genome shotgun sequence of Acrocarpospora macrocephala NBRC 16266.</title>
        <authorList>
            <person name="Ichikawa N."/>
            <person name="Kimura A."/>
            <person name="Kitahashi Y."/>
            <person name="Komaki H."/>
            <person name="Oguchi A."/>
        </authorList>
    </citation>
    <scope>NUCLEOTIDE SEQUENCE [LARGE SCALE GENOMIC DNA]</scope>
    <source>
        <strain evidence="1 2">NBRC 16266</strain>
    </source>
</reference>
<accession>A0A5M3WQX7</accession>
<evidence type="ECO:0000313" key="1">
    <source>
        <dbReference type="EMBL" id="GES10552.1"/>
    </source>
</evidence>
<dbReference type="AlphaFoldDB" id="A0A5M3WQX7"/>
<name>A0A5M3WQX7_9ACTN</name>
<comment type="caution">
    <text evidence="1">The sequence shown here is derived from an EMBL/GenBank/DDBJ whole genome shotgun (WGS) entry which is preliminary data.</text>
</comment>
<sequence>MSVTIDEHLLAYAQAEVDAGRAKSVSAVINAALAARAEADQAADAAVMAAVEAVRADPARSARVERMTAHLLNRRGGGSVAVDV</sequence>
<dbReference type="InterPro" id="IPR022789">
    <property type="entry name" value="ParD"/>
</dbReference>
<dbReference type="EMBL" id="BLAE01000022">
    <property type="protein sequence ID" value="GES10552.1"/>
    <property type="molecule type" value="Genomic_DNA"/>
</dbReference>
<proteinExistence type="predicted"/>
<organism evidence="1 2">
    <name type="scientific">Acrocarpospora macrocephala</name>
    <dbReference type="NCBI Taxonomy" id="150177"/>
    <lineage>
        <taxon>Bacteria</taxon>
        <taxon>Bacillati</taxon>
        <taxon>Actinomycetota</taxon>
        <taxon>Actinomycetes</taxon>
        <taxon>Streptosporangiales</taxon>
        <taxon>Streptosporangiaceae</taxon>
        <taxon>Acrocarpospora</taxon>
    </lineage>
</organism>
<evidence type="ECO:0008006" key="3">
    <source>
        <dbReference type="Google" id="ProtNLM"/>
    </source>
</evidence>
<dbReference type="Pfam" id="PF03693">
    <property type="entry name" value="ParD_antitoxin"/>
    <property type="match status" value="1"/>
</dbReference>
<dbReference type="Proteomes" id="UP000331127">
    <property type="component" value="Unassembled WGS sequence"/>
</dbReference>
<keyword evidence="2" id="KW-1185">Reference proteome</keyword>
<evidence type="ECO:0000313" key="2">
    <source>
        <dbReference type="Proteomes" id="UP000331127"/>
    </source>
</evidence>
<protein>
    <recommendedName>
        <fullName evidence="3">Antitoxin</fullName>
    </recommendedName>
</protein>